<gene>
    <name evidence="3" type="ORF">SDC9_107542</name>
</gene>
<name>A0A645B5H7_9ZZZZ</name>
<dbReference type="AlphaFoldDB" id="A0A645B5H7"/>
<feature type="domain" description="HTH cro/C1-type" evidence="2">
    <location>
        <begin position="6"/>
        <end position="60"/>
    </location>
</feature>
<dbReference type="Gene3D" id="1.10.260.40">
    <property type="entry name" value="lambda repressor-like DNA-binding domains"/>
    <property type="match status" value="1"/>
</dbReference>
<dbReference type="GO" id="GO:0003677">
    <property type="term" value="F:DNA binding"/>
    <property type="evidence" value="ECO:0007669"/>
    <property type="project" value="UniProtKB-KW"/>
</dbReference>
<accession>A0A645B5H7</accession>
<dbReference type="EMBL" id="VSSQ01017930">
    <property type="protein sequence ID" value="MPM60690.1"/>
    <property type="molecule type" value="Genomic_DNA"/>
</dbReference>
<dbReference type="SUPFAM" id="SSF47413">
    <property type="entry name" value="lambda repressor-like DNA-binding domains"/>
    <property type="match status" value="1"/>
</dbReference>
<dbReference type="SMART" id="SM00530">
    <property type="entry name" value="HTH_XRE"/>
    <property type="match status" value="1"/>
</dbReference>
<proteinExistence type="predicted"/>
<protein>
    <recommendedName>
        <fullName evidence="2">HTH cro/C1-type domain-containing protein</fullName>
    </recommendedName>
</protein>
<organism evidence="3">
    <name type="scientific">bioreactor metagenome</name>
    <dbReference type="NCBI Taxonomy" id="1076179"/>
    <lineage>
        <taxon>unclassified sequences</taxon>
        <taxon>metagenomes</taxon>
        <taxon>ecological metagenomes</taxon>
    </lineage>
</organism>
<reference evidence="3" key="1">
    <citation type="submission" date="2019-08" db="EMBL/GenBank/DDBJ databases">
        <authorList>
            <person name="Kucharzyk K."/>
            <person name="Murdoch R.W."/>
            <person name="Higgins S."/>
            <person name="Loffler F."/>
        </authorList>
    </citation>
    <scope>NUCLEOTIDE SEQUENCE</scope>
</reference>
<dbReference type="PROSITE" id="PS50943">
    <property type="entry name" value="HTH_CROC1"/>
    <property type="match status" value="1"/>
</dbReference>
<dbReference type="InterPro" id="IPR010982">
    <property type="entry name" value="Lambda_DNA-bd_dom_sf"/>
</dbReference>
<comment type="caution">
    <text evidence="3">The sequence shown here is derived from an EMBL/GenBank/DDBJ whole genome shotgun (WGS) entry which is preliminary data.</text>
</comment>
<dbReference type="PANTHER" id="PTHR46558:SF11">
    <property type="entry name" value="HTH-TYPE TRANSCRIPTIONAL REGULATOR XRE"/>
    <property type="match status" value="1"/>
</dbReference>
<evidence type="ECO:0000256" key="1">
    <source>
        <dbReference type="ARBA" id="ARBA00023125"/>
    </source>
</evidence>
<evidence type="ECO:0000313" key="3">
    <source>
        <dbReference type="EMBL" id="MPM60690.1"/>
    </source>
</evidence>
<dbReference type="PANTHER" id="PTHR46558">
    <property type="entry name" value="TRACRIPTIONAL REGULATORY PROTEIN-RELATED-RELATED"/>
    <property type="match status" value="1"/>
</dbReference>
<keyword evidence="1" id="KW-0238">DNA-binding</keyword>
<sequence>MLCDEIRRLRLANGITQARLAERLGVSKQSISNWENNNIQPSVELLEKLADFFAVSTDTLLARQPDILIDASGLTDEQTAHIRQLIHDLRNAGK</sequence>
<dbReference type="Pfam" id="PF01381">
    <property type="entry name" value="HTH_3"/>
    <property type="match status" value="1"/>
</dbReference>
<evidence type="ECO:0000259" key="2">
    <source>
        <dbReference type="PROSITE" id="PS50943"/>
    </source>
</evidence>
<dbReference type="InterPro" id="IPR001387">
    <property type="entry name" value="Cro/C1-type_HTH"/>
</dbReference>
<dbReference type="CDD" id="cd00093">
    <property type="entry name" value="HTH_XRE"/>
    <property type="match status" value="1"/>
</dbReference>